<dbReference type="InterPro" id="IPR011146">
    <property type="entry name" value="HIT-like"/>
</dbReference>
<comment type="caution">
    <text evidence="11">The sequence shown here is derived from an EMBL/GenBank/DDBJ whole genome shotgun (WGS) entry which is preliminary data.</text>
</comment>
<evidence type="ECO:0000313" key="11">
    <source>
        <dbReference type="EMBL" id="KAH9516886.1"/>
    </source>
</evidence>
<evidence type="ECO:0000256" key="7">
    <source>
        <dbReference type="PIRSR" id="PIRSR601310-1"/>
    </source>
</evidence>
<dbReference type="PANTHER" id="PTHR12486">
    <property type="entry name" value="APRATAXIN-RELATED"/>
    <property type="match status" value="1"/>
</dbReference>
<evidence type="ECO:0000256" key="9">
    <source>
        <dbReference type="PROSITE-ProRule" id="PRU00464"/>
    </source>
</evidence>
<comment type="catalytic activity">
    <reaction evidence="3">
        <text>adenosine 5'-phosphoramidate + H2O = NH4(+) + AMP</text>
        <dbReference type="Rhea" id="RHEA:67916"/>
        <dbReference type="ChEBI" id="CHEBI:15377"/>
        <dbReference type="ChEBI" id="CHEBI:28938"/>
        <dbReference type="ChEBI" id="CHEBI:57890"/>
        <dbReference type="ChEBI" id="CHEBI:456215"/>
    </reaction>
</comment>
<evidence type="ECO:0000313" key="12">
    <source>
        <dbReference type="Proteomes" id="UP000790347"/>
    </source>
</evidence>
<evidence type="ECO:0000256" key="4">
    <source>
        <dbReference type="ARBA" id="ARBA00025764"/>
    </source>
</evidence>
<dbReference type="Pfam" id="PF11969">
    <property type="entry name" value="DcpS_C"/>
    <property type="match status" value="1"/>
</dbReference>
<evidence type="ECO:0000259" key="10">
    <source>
        <dbReference type="PROSITE" id="PS51084"/>
    </source>
</evidence>
<accession>A0A922I2K4</accession>
<keyword evidence="2" id="KW-0378">Hydrolase</keyword>
<dbReference type="OrthoDB" id="1915375at2759"/>
<dbReference type="PROSITE" id="PS51084">
    <property type="entry name" value="HIT_2"/>
    <property type="match status" value="1"/>
</dbReference>
<dbReference type="PRINTS" id="PR00332">
    <property type="entry name" value="HISTRIAD"/>
</dbReference>
<dbReference type="Proteomes" id="UP000790347">
    <property type="component" value="Unassembled WGS sequence"/>
</dbReference>
<organism evidence="11 12">
    <name type="scientific">Dermatophagoides farinae</name>
    <name type="common">American house dust mite</name>
    <dbReference type="NCBI Taxonomy" id="6954"/>
    <lineage>
        <taxon>Eukaryota</taxon>
        <taxon>Metazoa</taxon>
        <taxon>Ecdysozoa</taxon>
        <taxon>Arthropoda</taxon>
        <taxon>Chelicerata</taxon>
        <taxon>Arachnida</taxon>
        <taxon>Acari</taxon>
        <taxon>Acariformes</taxon>
        <taxon>Sarcoptiformes</taxon>
        <taxon>Astigmata</taxon>
        <taxon>Psoroptidia</taxon>
        <taxon>Analgoidea</taxon>
        <taxon>Pyroglyphidae</taxon>
        <taxon>Dermatophagoidinae</taxon>
        <taxon>Dermatophagoides</taxon>
    </lineage>
</organism>
<feature type="active site" description="Tele-AMP-histidine intermediate" evidence="7">
    <location>
        <position position="105"/>
    </location>
</feature>
<protein>
    <recommendedName>
        <fullName evidence="5">Adenosine 5'-monophosphoramidase HINT3</fullName>
    </recommendedName>
    <alternativeName>
        <fullName evidence="6">Histidine triad nucleotide-binding protein 3</fullName>
    </alternativeName>
</protein>
<comment type="similarity">
    <text evidence="4">Belongs to the HINT family.</text>
</comment>
<keyword evidence="12" id="KW-1185">Reference proteome</keyword>
<dbReference type="EMBL" id="ASGP02000003">
    <property type="protein sequence ID" value="KAH9516886.1"/>
    <property type="molecule type" value="Genomic_DNA"/>
</dbReference>
<dbReference type="Gene3D" id="3.30.428.10">
    <property type="entry name" value="HIT-like"/>
    <property type="match status" value="1"/>
</dbReference>
<dbReference type="InterPro" id="IPR001310">
    <property type="entry name" value="Histidine_triad_HIT"/>
</dbReference>
<name>A0A922I2K4_DERFA</name>
<evidence type="ECO:0000256" key="1">
    <source>
        <dbReference type="ARBA" id="ARBA00022741"/>
    </source>
</evidence>
<dbReference type="AlphaFoldDB" id="A0A922I2K4"/>
<evidence type="ECO:0000256" key="3">
    <source>
        <dbReference type="ARBA" id="ARBA00024472"/>
    </source>
</evidence>
<evidence type="ECO:0000256" key="2">
    <source>
        <dbReference type="ARBA" id="ARBA00022801"/>
    </source>
</evidence>
<reference evidence="11" key="2">
    <citation type="journal article" date="2022" name="Res Sq">
        <title>Comparative Genomics Reveals Insights into the Divergent Evolution of Astigmatic Mites and Household Pest Adaptations.</title>
        <authorList>
            <person name="Xiong Q."/>
            <person name="Wan A.T.-Y."/>
            <person name="Liu X.-Y."/>
            <person name="Fung C.S.-H."/>
            <person name="Xiao X."/>
            <person name="Malainual N."/>
            <person name="Hou J."/>
            <person name="Wang L."/>
            <person name="Wang M."/>
            <person name="Yang K."/>
            <person name="Cui Y."/>
            <person name="Leung E."/>
            <person name="Nong W."/>
            <person name="Shin S.-K."/>
            <person name="Au S."/>
            <person name="Jeong K.Y."/>
            <person name="Chew F.T."/>
            <person name="Hui J."/>
            <person name="Leung T.F."/>
            <person name="Tungtrongchitr A."/>
            <person name="Zhong N."/>
            <person name="Liu Z."/>
            <person name="Tsui S."/>
        </authorList>
    </citation>
    <scope>NUCLEOTIDE SEQUENCE</scope>
    <source>
        <strain evidence="11">Derf</strain>
        <tissue evidence="11">Whole organism</tissue>
    </source>
</reference>
<dbReference type="SUPFAM" id="SSF54197">
    <property type="entry name" value="HIT-like"/>
    <property type="match status" value="1"/>
</dbReference>
<sequence length="143" mass="17241">MAKLISKKSIKMCIFCGHENLSILSQNDQFMLIKDIKPATAHHYLVIPKEHYSNIKYLNRQQIPMIEDMKQMGLDFMEKNVPEFDRNNLRLGFHWAPFNSIDHIHLHLLYPYEQMNWLQNLIFRPNSYWFIEVDEGIKYLQSR</sequence>
<proteinExistence type="inferred from homology"/>
<dbReference type="InterPro" id="IPR036265">
    <property type="entry name" value="HIT-like_sf"/>
</dbReference>
<dbReference type="GO" id="GO:0016787">
    <property type="term" value="F:hydrolase activity"/>
    <property type="evidence" value="ECO:0007669"/>
    <property type="project" value="UniProtKB-KW"/>
</dbReference>
<reference evidence="11" key="1">
    <citation type="submission" date="2013-05" db="EMBL/GenBank/DDBJ databases">
        <authorList>
            <person name="Yim A.K.Y."/>
            <person name="Chan T.F."/>
            <person name="Ji K.M."/>
            <person name="Liu X.Y."/>
            <person name="Zhou J.W."/>
            <person name="Li R.Q."/>
            <person name="Yang K.Y."/>
            <person name="Li J."/>
            <person name="Li M."/>
            <person name="Law P.T.W."/>
            <person name="Wu Y.L."/>
            <person name="Cai Z.L."/>
            <person name="Qin H."/>
            <person name="Bao Y."/>
            <person name="Leung R.K.K."/>
            <person name="Ng P.K.S."/>
            <person name="Zou J."/>
            <person name="Zhong X.J."/>
            <person name="Ran P.X."/>
            <person name="Zhong N.S."/>
            <person name="Liu Z.G."/>
            <person name="Tsui S.K.W."/>
        </authorList>
    </citation>
    <scope>NUCLEOTIDE SEQUENCE</scope>
    <source>
        <strain evidence="11">Derf</strain>
        <tissue evidence="11">Whole organism</tissue>
    </source>
</reference>
<evidence type="ECO:0000256" key="8">
    <source>
        <dbReference type="PIRSR" id="PIRSR601310-3"/>
    </source>
</evidence>
<feature type="domain" description="HIT" evidence="10">
    <location>
        <begin position="11"/>
        <end position="123"/>
    </location>
</feature>
<gene>
    <name evidence="11" type="primary">HINT3</name>
    <name evidence="11" type="ORF">DERF_007603</name>
</gene>
<evidence type="ECO:0000256" key="5">
    <source>
        <dbReference type="ARBA" id="ARBA00039802"/>
    </source>
</evidence>
<keyword evidence="1" id="KW-0547">Nucleotide-binding</keyword>
<dbReference type="PANTHER" id="PTHR12486:SF5">
    <property type="entry name" value="ADENOSINE 5'-MONOPHOSPHORAMIDASE HINT3"/>
    <property type="match status" value="1"/>
</dbReference>
<evidence type="ECO:0000256" key="6">
    <source>
        <dbReference type="ARBA" id="ARBA00042361"/>
    </source>
</evidence>
<feature type="short sequence motif" description="Histidine triad motif" evidence="8 9">
    <location>
        <begin position="103"/>
        <end position="107"/>
    </location>
</feature>
<dbReference type="GO" id="GO:0000166">
    <property type="term" value="F:nucleotide binding"/>
    <property type="evidence" value="ECO:0007669"/>
    <property type="project" value="UniProtKB-KW"/>
</dbReference>